<proteinExistence type="inferred from homology"/>
<name>A0A0K2RW59_9STRA</name>
<dbReference type="HAMAP" id="MF_01416">
    <property type="entry name" value="ATP_synth_delta_bact"/>
    <property type="match status" value="1"/>
</dbReference>
<protein>
    <recommendedName>
        <fullName evidence="9">ATP synthase subunit delta, chloroplastic</fullName>
    </recommendedName>
    <alternativeName>
        <fullName evidence="9">ATP synthase F(1) sector subunit delta</fullName>
    </alternativeName>
    <alternativeName>
        <fullName evidence="9">F-type ATPase subunit delta</fullName>
    </alternativeName>
</protein>
<keyword evidence="3 9" id="KW-0813">Transport</keyword>
<dbReference type="AlphaFoldDB" id="A0A0K2RW59"/>
<keyword evidence="6 9" id="KW-0793">Thylakoid</keyword>
<evidence type="ECO:0000256" key="2">
    <source>
        <dbReference type="ARBA" id="ARBA00007046"/>
    </source>
</evidence>
<dbReference type="InterPro" id="IPR026015">
    <property type="entry name" value="ATP_synth_OSCP/delta_N_sf"/>
</dbReference>
<dbReference type="RefSeq" id="YP_009163604.1">
    <property type="nucleotide sequence ID" value="NC_027746.1"/>
</dbReference>
<evidence type="ECO:0000256" key="3">
    <source>
        <dbReference type="ARBA" id="ARBA00022448"/>
    </source>
</evidence>
<dbReference type="Gene3D" id="1.10.520.20">
    <property type="entry name" value="N-terminal domain of the delta subunit of the F1F0-ATP synthase"/>
    <property type="match status" value="1"/>
</dbReference>
<gene>
    <name evidence="9 10" type="primary">atpD</name>
</gene>
<dbReference type="GO" id="GO:0046933">
    <property type="term" value="F:proton-transporting ATP synthase activity, rotational mechanism"/>
    <property type="evidence" value="ECO:0007669"/>
    <property type="project" value="UniProtKB-UniRule"/>
</dbReference>
<keyword evidence="4 9" id="KW-0375">Hydrogen ion transport</keyword>
<evidence type="ECO:0000256" key="8">
    <source>
        <dbReference type="ARBA" id="ARBA00023310"/>
    </source>
</evidence>
<dbReference type="InterPro" id="IPR000711">
    <property type="entry name" value="ATPase_OSCP/dsu"/>
</dbReference>
<keyword evidence="7 9" id="KW-0472">Membrane</keyword>
<dbReference type="InterPro" id="IPR020781">
    <property type="entry name" value="ATPase_OSCP/d_CS"/>
</dbReference>
<keyword evidence="9" id="KW-0139">CF(1)</keyword>
<organism evidence="10">
    <name type="scientific">Triparma laevis</name>
    <dbReference type="NCBI Taxonomy" id="1534972"/>
    <lineage>
        <taxon>Eukaryota</taxon>
        <taxon>Sar</taxon>
        <taxon>Stramenopiles</taxon>
        <taxon>Ochrophyta</taxon>
        <taxon>Bolidophyceae</taxon>
        <taxon>Parmales</taxon>
        <taxon>Triparmaceae</taxon>
        <taxon>Triparma</taxon>
    </lineage>
</organism>
<dbReference type="GO" id="GO:0009535">
    <property type="term" value="C:chloroplast thylakoid membrane"/>
    <property type="evidence" value="ECO:0007669"/>
    <property type="project" value="UniProtKB-SubCell"/>
</dbReference>
<reference evidence="10" key="1">
    <citation type="journal article" date="2016" name="Curr. Genet.">
        <title>Sequencing and analysis of the complete organellar genomes of Parmales, a closely related group to Bacillariophyta (diatoms).</title>
        <authorList>
            <person name="Tajima N."/>
            <person name="Saitoh K."/>
            <person name="Sato S."/>
            <person name="Maruyama F."/>
            <person name="Ichinomiya M."/>
            <person name="Yoshikawa S."/>
            <person name="Kurokawa K."/>
            <person name="Ohta H."/>
            <person name="Tabata S."/>
            <person name="Kuwata A."/>
            <person name="Sato N."/>
        </authorList>
    </citation>
    <scope>NUCLEOTIDE SEQUENCE</scope>
</reference>
<comment type="subunit">
    <text evidence="9">F-type ATPases have 2 components, F(1) - the catalytic core - and F(0) - the membrane proton channel. F(1) has five subunits: alpha(3), beta(3), gamma(1), delta(1), epsilon(1). CF(0) has four main subunits: a(1), b(1), b'(1) and c(10-14). The alpha and beta chains form an alternating ring which encloses part of the gamma chain. F(1) is attached to F(0) by a central stalk formed by the gamma and epsilon chains, while a peripheral stalk is formed by the delta, b and b' chains.</text>
</comment>
<comment type="function">
    <text evidence="9">This protein is part of the stalk that links CF(0) to CF(1). It either transmits conformational changes from CF(0) to CF(1) or is implicated in proton conduction.</text>
</comment>
<accession>A0A0K2RW59</accession>
<dbReference type="EMBL" id="AP014625">
    <property type="protein sequence ID" value="BAS19058.1"/>
    <property type="molecule type" value="Genomic_DNA"/>
</dbReference>
<dbReference type="SUPFAM" id="SSF47928">
    <property type="entry name" value="N-terminal domain of the delta subunit of the F1F0-ATP synthase"/>
    <property type="match status" value="1"/>
</dbReference>
<evidence type="ECO:0000256" key="5">
    <source>
        <dbReference type="ARBA" id="ARBA00023065"/>
    </source>
</evidence>
<geneLocation type="chloroplast" evidence="10"/>
<dbReference type="PROSITE" id="PS00389">
    <property type="entry name" value="ATPASE_DELTA"/>
    <property type="match status" value="1"/>
</dbReference>
<evidence type="ECO:0000256" key="1">
    <source>
        <dbReference type="ARBA" id="ARBA00004370"/>
    </source>
</evidence>
<evidence type="ECO:0000256" key="6">
    <source>
        <dbReference type="ARBA" id="ARBA00023078"/>
    </source>
</evidence>
<evidence type="ECO:0000256" key="4">
    <source>
        <dbReference type="ARBA" id="ARBA00022781"/>
    </source>
</evidence>
<dbReference type="NCBIfam" id="TIGR01145">
    <property type="entry name" value="ATP_synt_delta"/>
    <property type="match status" value="1"/>
</dbReference>
<dbReference type="Pfam" id="PF00213">
    <property type="entry name" value="OSCP"/>
    <property type="match status" value="1"/>
</dbReference>
<evidence type="ECO:0000313" key="10">
    <source>
        <dbReference type="EMBL" id="BAS19058.1"/>
    </source>
</evidence>
<dbReference type="GO" id="GO:0045259">
    <property type="term" value="C:proton-transporting ATP synthase complex"/>
    <property type="evidence" value="ECO:0007669"/>
    <property type="project" value="UniProtKB-KW"/>
</dbReference>
<dbReference type="PANTHER" id="PTHR11910">
    <property type="entry name" value="ATP SYNTHASE DELTA CHAIN"/>
    <property type="match status" value="1"/>
</dbReference>
<sequence>MATNILAAKIASPYAEALLDLAKSQSSIHAITSDVNNLRELLNSTQTLTDYLNNPIVRIEAKREIIKKTISPQVCEQTSNFLLILADRNRINYLEAITERYLELVYELANIKIVEVTSASEISEEQQQMLIDKLQTMTNAKEIKLLISLDISLMGGFLIKTNSQVIDLTVKGQLKELAKHLDSVLEI</sequence>
<evidence type="ECO:0000256" key="9">
    <source>
        <dbReference type="HAMAP-Rule" id="MF_01416"/>
    </source>
</evidence>
<comment type="subcellular location">
    <subcellularLocation>
        <location evidence="1">Membrane</location>
    </subcellularLocation>
    <subcellularLocation>
        <location evidence="9">Plastid</location>
        <location evidence="9">Chloroplast thylakoid membrane</location>
        <topology evidence="9">Peripheral membrane protein</topology>
    </subcellularLocation>
</comment>
<keyword evidence="5 9" id="KW-0406">Ion transport</keyword>
<evidence type="ECO:0000256" key="7">
    <source>
        <dbReference type="ARBA" id="ARBA00023136"/>
    </source>
</evidence>
<dbReference type="GeneID" id="25398170"/>
<keyword evidence="10" id="KW-0150">Chloroplast</keyword>
<dbReference type="PRINTS" id="PR00125">
    <property type="entry name" value="ATPASEDELTA"/>
</dbReference>
<comment type="similarity">
    <text evidence="2 9">Belongs to the ATPase delta chain family.</text>
</comment>
<comment type="function">
    <text evidence="9">F(1)F(0) ATP synthase produces ATP from ADP in the presence of a proton or sodium gradient. F-type ATPases consist of two structural domains, F(1) containing the extramembraneous catalytic core and F(0) containing the membrane proton channel, linked together by a central stalk and a peripheral stalk. During catalysis, ATP synthesis in the catalytic domain of F(1) is coupled via a rotary mechanism of the central stalk subunits to proton translocation.</text>
</comment>
<keyword evidence="10" id="KW-0934">Plastid</keyword>
<keyword evidence="8 9" id="KW-0066">ATP synthesis</keyword>